<dbReference type="KEGG" id="dwu:DVJ83_02830"/>
<dbReference type="PANTHER" id="PTHR43317">
    <property type="entry name" value="THERMOSPERMINE SYNTHASE ACAULIS5"/>
    <property type="match status" value="1"/>
</dbReference>
<evidence type="ECO:0000256" key="1">
    <source>
        <dbReference type="ARBA" id="ARBA00023115"/>
    </source>
</evidence>
<evidence type="ECO:0000313" key="3">
    <source>
        <dbReference type="Proteomes" id="UP000253744"/>
    </source>
</evidence>
<dbReference type="SUPFAM" id="SSF53335">
    <property type="entry name" value="S-adenosyl-L-methionine-dependent methyltransferases"/>
    <property type="match status" value="1"/>
</dbReference>
<dbReference type="Proteomes" id="UP000253744">
    <property type="component" value="Chromosome"/>
</dbReference>
<evidence type="ECO:0008006" key="4">
    <source>
        <dbReference type="Google" id="ProtNLM"/>
    </source>
</evidence>
<accession>A0A345IEZ6</accession>
<proteinExistence type="predicted"/>
<evidence type="ECO:0000313" key="2">
    <source>
        <dbReference type="EMBL" id="AXG98268.1"/>
    </source>
</evidence>
<dbReference type="CDD" id="cd02440">
    <property type="entry name" value="AdoMet_MTases"/>
    <property type="match status" value="1"/>
</dbReference>
<dbReference type="AlphaFoldDB" id="A0A345IEZ6"/>
<dbReference type="EMBL" id="CP031158">
    <property type="protein sequence ID" value="AXG98268.1"/>
    <property type="molecule type" value="Genomic_DNA"/>
</dbReference>
<gene>
    <name evidence="2" type="ORF">DVJ83_02830</name>
</gene>
<dbReference type="PANTHER" id="PTHR43317:SF3">
    <property type="entry name" value="BLR2883 PROTEIN"/>
    <property type="match status" value="1"/>
</dbReference>
<name>A0A345IEZ6_9DEIO</name>
<dbReference type="STRING" id="1288484.GCA_000348665_00413"/>
<dbReference type="FunFam" id="3.40.50.150:FF:000625">
    <property type="entry name" value="Spermidine synthase"/>
    <property type="match status" value="1"/>
</dbReference>
<dbReference type="GO" id="GO:0006596">
    <property type="term" value="P:polyamine biosynthetic process"/>
    <property type="evidence" value="ECO:0007669"/>
    <property type="project" value="UniProtKB-KW"/>
</dbReference>
<protein>
    <recommendedName>
        <fullName evidence="4">Spermidine synthase</fullName>
    </recommendedName>
</protein>
<sequence>MCRSLPLIPRVLLGSAPVPGGEGELQLFRRGADFAIAVSTMPGELMNSRMHASEDALARLGCAPVAARRGARVLVGGLGMGFTLAEALRSLGPDARVLVAELVPQVVEWNRGELGECAGWPLRDPRVEVRVGDVGAVMGEAGPFDAVLLDVDNGPEGLTRDENGRLYSPAGLRRAWEALRPGGVLAVWSAHPVPAFTRKLERAGFAVRAEQVRERVGKGAVHTVWLGEKG</sequence>
<reference evidence="2 3" key="1">
    <citation type="submission" date="2018-07" db="EMBL/GenBank/DDBJ databases">
        <title>Complete Genome and Methylome Analysis of Deinococcus wulumuqiensis NEB 479.</title>
        <authorList>
            <person name="Fomenkov A."/>
            <person name="Luyten Y."/>
            <person name="Vincze T."/>
            <person name="Anton B.P."/>
            <person name="Clark T."/>
            <person name="Roberts R.J."/>
            <person name="Morgan R.D."/>
        </authorList>
    </citation>
    <scope>NUCLEOTIDE SEQUENCE [LARGE SCALE GENOMIC DNA]</scope>
    <source>
        <strain evidence="2 3">NEB 479</strain>
    </source>
</reference>
<dbReference type="InterPro" id="IPR029063">
    <property type="entry name" value="SAM-dependent_MTases_sf"/>
</dbReference>
<keyword evidence="1" id="KW-0620">Polyamine biosynthesis</keyword>
<organism evidence="2 3">
    <name type="scientific">Deinococcus wulumuqiensis</name>
    <dbReference type="NCBI Taxonomy" id="980427"/>
    <lineage>
        <taxon>Bacteria</taxon>
        <taxon>Thermotogati</taxon>
        <taxon>Deinococcota</taxon>
        <taxon>Deinococci</taxon>
        <taxon>Deinococcales</taxon>
        <taxon>Deinococcaceae</taxon>
        <taxon>Deinococcus</taxon>
    </lineage>
</organism>
<dbReference type="Gene3D" id="3.40.50.150">
    <property type="entry name" value="Vaccinia Virus protein VP39"/>
    <property type="match status" value="1"/>
</dbReference>